<dbReference type="SUPFAM" id="SSF49599">
    <property type="entry name" value="TRAF domain-like"/>
    <property type="match status" value="1"/>
</dbReference>
<dbReference type="Proteomes" id="UP000005239">
    <property type="component" value="Unassembled WGS sequence"/>
</dbReference>
<feature type="transmembrane region" description="Helical" evidence="14">
    <location>
        <begin position="345"/>
        <end position="366"/>
    </location>
</feature>
<dbReference type="GO" id="GO:0004252">
    <property type="term" value="F:serine-type endopeptidase activity"/>
    <property type="evidence" value="ECO:0007669"/>
    <property type="project" value="InterPro"/>
</dbReference>
<dbReference type="PROSITE" id="PS50144">
    <property type="entry name" value="MATH"/>
    <property type="match status" value="1"/>
</dbReference>
<evidence type="ECO:0000256" key="8">
    <source>
        <dbReference type="ARBA" id="ARBA00022801"/>
    </source>
</evidence>
<gene>
    <name evidence="15" type="primary">WBGene00093076</name>
</gene>
<keyword evidence="11 14" id="KW-1133">Transmembrane helix</keyword>
<dbReference type="SUPFAM" id="SSF51306">
    <property type="entry name" value="LexA/Signal peptidase"/>
    <property type="match status" value="1"/>
</dbReference>
<evidence type="ECO:0000256" key="1">
    <source>
        <dbReference type="ARBA" id="ARBA00000677"/>
    </source>
</evidence>
<dbReference type="GO" id="GO:0008233">
    <property type="term" value="F:peptidase activity"/>
    <property type="evidence" value="ECO:0000318"/>
    <property type="project" value="GO_Central"/>
</dbReference>
<comment type="catalytic activity">
    <reaction evidence="1 14">
        <text>Cleavage of hydrophobic, N-terminal signal or leader sequences from secreted and periplasmic proteins.</text>
        <dbReference type="EC" id="3.4.21.89"/>
    </reaction>
</comment>
<dbReference type="SUPFAM" id="SSF54695">
    <property type="entry name" value="POZ domain"/>
    <property type="match status" value="1"/>
</dbReference>
<evidence type="ECO:0000256" key="13">
    <source>
        <dbReference type="ARBA" id="ARBA00045533"/>
    </source>
</evidence>
<dbReference type="PANTHER" id="PTHR10806">
    <property type="entry name" value="SIGNAL PEPTIDASE COMPLEX CATALYTIC SUBUNIT SEC11"/>
    <property type="match status" value="1"/>
</dbReference>
<evidence type="ECO:0000256" key="6">
    <source>
        <dbReference type="ARBA" id="ARBA00022670"/>
    </source>
</evidence>
<reference evidence="15" key="2">
    <citation type="submission" date="2022-06" db="UniProtKB">
        <authorList>
            <consortium name="EnsemblMetazoa"/>
        </authorList>
    </citation>
    <scope>IDENTIFICATION</scope>
    <source>
        <strain evidence="15">PS312</strain>
    </source>
</reference>
<accession>A0A8R1U3Q2</accession>
<name>A0A2A6BKT1_PRIPA</name>
<keyword evidence="16" id="KW-1185">Reference proteome</keyword>
<dbReference type="CDD" id="cd06530">
    <property type="entry name" value="S26_SPase_I"/>
    <property type="match status" value="1"/>
</dbReference>
<dbReference type="InterPro" id="IPR008974">
    <property type="entry name" value="TRAF-like"/>
</dbReference>
<evidence type="ECO:0000256" key="2">
    <source>
        <dbReference type="ARBA" id="ARBA00004648"/>
    </source>
</evidence>
<dbReference type="NCBIfam" id="TIGR02228">
    <property type="entry name" value="sigpep_I_arch"/>
    <property type="match status" value="1"/>
</dbReference>
<dbReference type="CDD" id="cd00121">
    <property type="entry name" value="MATH"/>
    <property type="match status" value="1"/>
</dbReference>
<dbReference type="GO" id="GO:0006465">
    <property type="term" value="P:signal peptide processing"/>
    <property type="evidence" value="ECO:0000318"/>
    <property type="project" value="GO_Central"/>
</dbReference>
<accession>A0A2A6BKT1</accession>
<evidence type="ECO:0000256" key="4">
    <source>
        <dbReference type="ARBA" id="ARBA00013208"/>
    </source>
</evidence>
<keyword evidence="10 14" id="KW-0735">Signal-anchor</keyword>
<dbReference type="GO" id="GO:0005787">
    <property type="term" value="C:signal peptidase complex"/>
    <property type="evidence" value="ECO:0000318"/>
    <property type="project" value="GO_Central"/>
</dbReference>
<organism evidence="15 16">
    <name type="scientific">Pristionchus pacificus</name>
    <name type="common">Parasitic nematode worm</name>
    <dbReference type="NCBI Taxonomy" id="54126"/>
    <lineage>
        <taxon>Eukaryota</taxon>
        <taxon>Metazoa</taxon>
        <taxon>Ecdysozoa</taxon>
        <taxon>Nematoda</taxon>
        <taxon>Chromadorea</taxon>
        <taxon>Rhabditida</taxon>
        <taxon>Rhabditina</taxon>
        <taxon>Diplogasteromorpha</taxon>
        <taxon>Diplogasteroidea</taxon>
        <taxon>Neodiplogasteridae</taxon>
        <taxon>Pristionchus</taxon>
    </lineage>
</organism>
<comment type="subcellular location">
    <subcellularLocation>
        <location evidence="2">Endoplasmic reticulum membrane</location>
        <topology evidence="2">Single-pass type II membrane protein</topology>
    </subcellularLocation>
</comment>
<dbReference type="InterPro" id="IPR019758">
    <property type="entry name" value="Pept_S26A_signal_pept_1_CS"/>
</dbReference>
<sequence>MEMENGDPSSGTIRFEIDNISMLTNVGRYSEAVEVEGVPWRLFAQKLVEPDNKVYVFVFLAYVKSDSNLWSFDVSAEFDLVCNTKKPTLKFQRTYNNEMFSRGFRMGYIKDGKLTVAVKFSLKNIMGIRRIARVDFSDKDEPHDDIALEIGGENYLSLHSPVFDAMFFGNFAEKKKKIVEIKDVDRQEFVELLKVIYPSQDKITDTNYKYFLSLADRFQIKLVIDKVEQHLISTTKLSIPEKLKLADDFRLVKLHDVCLDSFITVQDITKIKSTESYKSLSDKAKQLKNHSDNSKIVEFVFNSMVLLVQSVNAINMVAPIMIGLPKLTIFDEVRRMDVRQITYQFLNLAMVVSSTLMLWKGLFVIAGNASPITVVISGSMEPAFFRGDVLILTNDDDEPVRVGDITVFRIEGRKIPIVHRVIKVHEKDANNTKVLTKGDNNQVDDRGLYAPGQLWLERKHIIGKASGLIPYIGMVTIIMNDYPQVKYVVLGCLALFVITHREK</sequence>
<dbReference type="EnsemblMetazoa" id="PPA03522.1">
    <property type="protein sequence ID" value="PPA03522.1"/>
    <property type="gene ID" value="WBGene00093076"/>
</dbReference>
<evidence type="ECO:0000256" key="11">
    <source>
        <dbReference type="ARBA" id="ARBA00022989"/>
    </source>
</evidence>
<keyword evidence="8 14" id="KW-0378">Hydrolase</keyword>
<dbReference type="SMART" id="SM00225">
    <property type="entry name" value="BTB"/>
    <property type="match status" value="1"/>
</dbReference>
<dbReference type="EC" id="3.4.21.89" evidence="4 14"/>
<keyword evidence="12 14" id="KW-0472">Membrane</keyword>
<feature type="transmembrane region" description="Helical" evidence="14">
    <location>
        <begin position="299"/>
        <end position="324"/>
    </location>
</feature>
<comment type="similarity">
    <text evidence="3 14">Belongs to the peptidase S26B family.</text>
</comment>
<evidence type="ECO:0000256" key="7">
    <source>
        <dbReference type="ARBA" id="ARBA00022692"/>
    </source>
</evidence>
<evidence type="ECO:0000256" key="9">
    <source>
        <dbReference type="ARBA" id="ARBA00022824"/>
    </source>
</evidence>
<dbReference type="InterPro" id="IPR036286">
    <property type="entry name" value="LexA/Signal_pep-like_sf"/>
</dbReference>
<dbReference type="Pfam" id="PF00651">
    <property type="entry name" value="BTB"/>
    <property type="match status" value="1"/>
</dbReference>
<dbReference type="PROSITE" id="PS00761">
    <property type="entry name" value="SPASE_I_3"/>
    <property type="match status" value="1"/>
</dbReference>
<evidence type="ECO:0000256" key="12">
    <source>
        <dbReference type="ARBA" id="ARBA00023136"/>
    </source>
</evidence>
<evidence type="ECO:0000256" key="14">
    <source>
        <dbReference type="RuleBase" id="RU362047"/>
    </source>
</evidence>
<dbReference type="InterPro" id="IPR000210">
    <property type="entry name" value="BTB/POZ_dom"/>
</dbReference>
<dbReference type="Gene3D" id="2.60.210.10">
    <property type="entry name" value="Apoptosis, Tumor Necrosis Factor Receptor Associated Protein 2, Chain A"/>
    <property type="match status" value="1"/>
</dbReference>
<comment type="subunit">
    <text evidence="14">Component of the signal peptidase complex.</text>
</comment>
<dbReference type="InterPro" id="IPR001733">
    <property type="entry name" value="Peptidase_S26B"/>
</dbReference>
<dbReference type="GO" id="GO:0009003">
    <property type="term" value="F:signal peptidase activity"/>
    <property type="evidence" value="ECO:0007669"/>
    <property type="project" value="UniProtKB-EC"/>
</dbReference>
<evidence type="ECO:0000313" key="16">
    <source>
        <dbReference type="Proteomes" id="UP000005239"/>
    </source>
</evidence>
<dbReference type="CDD" id="cd18186">
    <property type="entry name" value="BTB_POZ_ZBTB_KLHL-like"/>
    <property type="match status" value="1"/>
</dbReference>
<dbReference type="FunFam" id="2.10.109.10:FF:000003">
    <property type="entry name" value="Signal peptidase complex catalytic subunit SEC11"/>
    <property type="match status" value="1"/>
</dbReference>
<dbReference type="Gene3D" id="3.30.710.10">
    <property type="entry name" value="Potassium Channel Kv1.1, Chain A"/>
    <property type="match status" value="1"/>
</dbReference>
<evidence type="ECO:0000313" key="15">
    <source>
        <dbReference type="EnsemblMetazoa" id="PPA03522.1"/>
    </source>
</evidence>
<reference evidence="16" key="1">
    <citation type="journal article" date="2008" name="Nat. Genet.">
        <title>The Pristionchus pacificus genome provides a unique perspective on nematode lifestyle and parasitism.</title>
        <authorList>
            <person name="Dieterich C."/>
            <person name="Clifton S.W."/>
            <person name="Schuster L.N."/>
            <person name="Chinwalla A."/>
            <person name="Delehaunty K."/>
            <person name="Dinkelacker I."/>
            <person name="Fulton L."/>
            <person name="Fulton R."/>
            <person name="Godfrey J."/>
            <person name="Minx P."/>
            <person name="Mitreva M."/>
            <person name="Roeseler W."/>
            <person name="Tian H."/>
            <person name="Witte H."/>
            <person name="Yang S.P."/>
            <person name="Wilson R.K."/>
            <person name="Sommer R.J."/>
        </authorList>
    </citation>
    <scope>NUCLEOTIDE SEQUENCE [LARGE SCALE GENOMIC DNA]</scope>
    <source>
        <strain evidence="16">PS312</strain>
    </source>
</reference>
<protein>
    <recommendedName>
        <fullName evidence="5 14">Signal peptidase complex catalytic subunit SEC11</fullName>
        <ecNumber evidence="4 14">3.4.21.89</ecNumber>
    </recommendedName>
</protein>
<keyword evidence="6 14" id="KW-0645">Protease</keyword>
<dbReference type="InterPro" id="IPR019756">
    <property type="entry name" value="Pept_S26A_signal_pept_1_Ser-AS"/>
</dbReference>
<evidence type="ECO:0000256" key="10">
    <source>
        <dbReference type="ARBA" id="ARBA00022968"/>
    </source>
</evidence>
<evidence type="ECO:0000256" key="3">
    <source>
        <dbReference type="ARBA" id="ARBA00011035"/>
    </source>
</evidence>
<dbReference type="PROSITE" id="PS50097">
    <property type="entry name" value="BTB"/>
    <property type="match status" value="1"/>
</dbReference>
<dbReference type="InterPro" id="IPR011333">
    <property type="entry name" value="SKP1/BTB/POZ_sf"/>
</dbReference>
<dbReference type="InterPro" id="IPR002083">
    <property type="entry name" value="MATH/TRAF_dom"/>
</dbReference>
<comment type="function">
    <text evidence="13">Catalytic component of the signal peptidase complex (SPC) which catalyzes the cleavage of N-terminal signal sequences from nascent proteins as they are translocated into the lumen of the endoplasmic reticulum. Specifically cleaves N-terminal signal peptides that contain a hydrophobic alpha-helix (h-region) shorter than 18-20 amino acids.</text>
</comment>
<dbReference type="AlphaFoldDB" id="A0A2A6BKT1"/>
<dbReference type="PROSITE" id="PS00501">
    <property type="entry name" value="SPASE_I_1"/>
    <property type="match status" value="1"/>
</dbReference>
<keyword evidence="7 14" id="KW-0812">Transmembrane</keyword>
<evidence type="ECO:0000256" key="5">
    <source>
        <dbReference type="ARBA" id="ARBA00019685"/>
    </source>
</evidence>
<dbReference type="PRINTS" id="PR00728">
    <property type="entry name" value="SIGNALPTASE"/>
</dbReference>
<dbReference type="InterPro" id="IPR019533">
    <property type="entry name" value="Peptidase_S26"/>
</dbReference>
<proteinExistence type="inferred from homology"/>
<keyword evidence="9 14" id="KW-0256">Endoplasmic reticulum</keyword>
<dbReference type="PANTHER" id="PTHR10806:SF6">
    <property type="entry name" value="SIGNAL PEPTIDASE COMPLEX CATALYTIC SUBUNIT SEC11"/>
    <property type="match status" value="1"/>
</dbReference>